<accession>W4MEN8</accession>
<proteinExistence type="predicted"/>
<name>W4MEN8_9BACT</name>
<sequence length="375" mass="41055">MLGLLDDVRVIELSHRLAGSFCAKLLADQGAQTLKIEPPGRGDPSRYEPPFLGDQPRADNSSLFLAYNTNKRGITLDAASPSGRDLLQRLLADRDLLIESYQPGELAAMGLSYETLHEINPKLIVVSITPFGQTGPYRDYQGTDLIAQAMGGFLYTTGQSDRPPMGTALEQTEVVAARNAAIAIMASLLRQRESGQGQHIDVSIMEAVVSTPPNFIHLYSFGGVISGRGFFSDRAVLDGMHIPTRDSDVTLTTAGTGGNPMETWAEFLDEPRLRDEKFSTGQGRSENWQELLEIMRDKLSEWHAHDFFQQAMDRRLVVGVVQSANEVAHCPHLEARGSFATHDHPEVGTLRYPGAGFLADGENPVVERCPAPRIG</sequence>
<dbReference type="InterPro" id="IPR023606">
    <property type="entry name" value="CoA-Trfase_III_dom_1_sf"/>
</dbReference>
<dbReference type="Pfam" id="PF02515">
    <property type="entry name" value="CoA_transf_3"/>
    <property type="match status" value="1"/>
</dbReference>
<dbReference type="InterPro" id="IPR044855">
    <property type="entry name" value="CoA-Trfase_III_dom3_sf"/>
</dbReference>
<dbReference type="Gene3D" id="3.30.1540.10">
    <property type="entry name" value="formyl-coa transferase, domain 3"/>
    <property type="match status" value="1"/>
</dbReference>
<keyword evidence="4" id="KW-1185">Reference proteome</keyword>
<evidence type="ECO:0000313" key="4">
    <source>
        <dbReference type="Proteomes" id="UP000019140"/>
    </source>
</evidence>
<dbReference type="Gene3D" id="3.40.50.10540">
    <property type="entry name" value="Crotonobetainyl-coa:carnitine coa-transferase, domain 1"/>
    <property type="match status" value="1"/>
</dbReference>
<dbReference type="GO" id="GO:0008410">
    <property type="term" value="F:CoA-transferase activity"/>
    <property type="evidence" value="ECO:0007669"/>
    <property type="project" value="TreeGrafter"/>
</dbReference>
<dbReference type="EMBL" id="AZHX01000135">
    <property type="protein sequence ID" value="ETX08779.1"/>
    <property type="molecule type" value="Genomic_DNA"/>
</dbReference>
<evidence type="ECO:0000313" key="3">
    <source>
        <dbReference type="EMBL" id="ETX08779.1"/>
    </source>
</evidence>
<comment type="caution">
    <text evidence="3">The sequence shown here is derived from an EMBL/GenBank/DDBJ whole genome shotgun (WGS) entry which is preliminary data.</text>
</comment>
<dbReference type="SUPFAM" id="SSF89796">
    <property type="entry name" value="CoA-transferase family III (CaiB/BaiF)"/>
    <property type="match status" value="1"/>
</dbReference>
<protein>
    <recommendedName>
        <fullName evidence="5">CoA transferase</fullName>
    </recommendedName>
</protein>
<dbReference type="Proteomes" id="UP000019140">
    <property type="component" value="Unassembled WGS sequence"/>
</dbReference>
<dbReference type="HOGENOM" id="CLU_033975_2_1_7"/>
<evidence type="ECO:0000256" key="2">
    <source>
        <dbReference type="SAM" id="MobiDB-lite"/>
    </source>
</evidence>
<feature type="non-terminal residue" evidence="3">
    <location>
        <position position="375"/>
    </location>
</feature>
<dbReference type="InterPro" id="IPR003673">
    <property type="entry name" value="CoA-Trfase_fam_III"/>
</dbReference>
<evidence type="ECO:0008006" key="5">
    <source>
        <dbReference type="Google" id="ProtNLM"/>
    </source>
</evidence>
<evidence type="ECO:0000256" key="1">
    <source>
        <dbReference type="ARBA" id="ARBA00022679"/>
    </source>
</evidence>
<dbReference type="PANTHER" id="PTHR48207:SF3">
    <property type="entry name" value="SUCCINATE--HYDROXYMETHYLGLUTARATE COA-TRANSFERASE"/>
    <property type="match status" value="1"/>
</dbReference>
<feature type="region of interest" description="Disordered" evidence="2">
    <location>
        <begin position="34"/>
        <end position="55"/>
    </location>
</feature>
<dbReference type="InterPro" id="IPR050483">
    <property type="entry name" value="CoA-transferase_III_domain"/>
</dbReference>
<dbReference type="AlphaFoldDB" id="W4MEN8"/>
<reference evidence="3 4" key="1">
    <citation type="journal article" date="2014" name="Nature">
        <title>An environmental bacterial taxon with a large and distinct metabolic repertoire.</title>
        <authorList>
            <person name="Wilson M.C."/>
            <person name="Mori T."/>
            <person name="Ruckert C."/>
            <person name="Uria A.R."/>
            <person name="Helf M.J."/>
            <person name="Takada K."/>
            <person name="Gernert C."/>
            <person name="Steffens U.A."/>
            <person name="Heycke N."/>
            <person name="Schmitt S."/>
            <person name="Rinke C."/>
            <person name="Helfrich E.J."/>
            <person name="Brachmann A.O."/>
            <person name="Gurgui C."/>
            <person name="Wakimoto T."/>
            <person name="Kracht M."/>
            <person name="Crusemann M."/>
            <person name="Hentschel U."/>
            <person name="Abe I."/>
            <person name="Matsunaga S."/>
            <person name="Kalinowski J."/>
            <person name="Takeyama H."/>
            <person name="Piel J."/>
        </authorList>
    </citation>
    <scope>NUCLEOTIDE SEQUENCE [LARGE SCALE GENOMIC DNA]</scope>
    <source>
        <strain evidence="4">TSY2</strain>
    </source>
</reference>
<keyword evidence="1" id="KW-0808">Transferase</keyword>
<gene>
    <name evidence="3" type="ORF">ETSY2_03365</name>
</gene>
<dbReference type="PANTHER" id="PTHR48207">
    <property type="entry name" value="SUCCINATE--HYDROXYMETHYLGLUTARATE COA-TRANSFERASE"/>
    <property type="match status" value="1"/>
</dbReference>
<organism evidence="3 4">
    <name type="scientific">Candidatus Entotheonella gemina</name>
    <dbReference type="NCBI Taxonomy" id="1429439"/>
    <lineage>
        <taxon>Bacteria</taxon>
        <taxon>Pseudomonadati</taxon>
        <taxon>Nitrospinota/Tectimicrobiota group</taxon>
        <taxon>Candidatus Tectimicrobiota</taxon>
        <taxon>Candidatus Entotheonellia</taxon>
        <taxon>Candidatus Entotheonellales</taxon>
        <taxon>Candidatus Entotheonellaceae</taxon>
        <taxon>Candidatus Entotheonella</taxon>
    </lineage>
</organism>